<name>A0A937W4I1_UNCTE</name>
<accession>A0A937W4I1</accession>
<reference evidence="2" key="1">
    <citation type="submission" date="2019-03" db="EMBL/GenBank/DDBJ databases">
        <title>Lake Tanganyika Metagenome-Assembled Genomes (MAGs).</title>
        <authorList>
            <person name="Tran P."/>
        </authorList>
    </citation>
    <scope>NUCLEOTIDE SEQUENCE</scope>
    <source>
        <strain evidence="2">K_DeepCast_65m_m2_066</strain>
    </source>
</reference>
<gene>
    <name evidence="2" type="ORF">FJZ47_15960</name>
</gene>
<feature type="domain" description="Tyrosine-protein kinase ephrin type A/B receptor-like" evidence="1">
    <location>
        <begin position="316"/>
        <end position="358"/>
    </location>
</feature>
<dbReference type="InterPro" id="IPR009030">
    <property type="entry name" value="Growth_fac_rcpt_cys_sf"/>
</dbReference>
<dbReference type="Gene3D" id="2.10.50.10">
    <property type="entry name" value="Tumor Necrosis Factor Receptor, subunit A, domain 2"/>
    <property type="match status" value="4"/>
</dbReference>
<evidence type="ECO:0000259" key="1">
    <source>
        <dbReference type="Pfam" id="PF07699"/>
    </source>
</evidence>
<dbReference type="EMBL" id="VGLS01000530">
    <property type="protein sequence ID" value="MBM3225279.1"/>
    <property type="molecule type" value="Genomic_DNA"/>
</dbReference>
<dbReference type="SUPFAM" id="SSF57184">
    <property type="entry name" value="Growth factor receptor domain"/>
    <property type="match status" value="1"/>
</dbReference>
<protein>
    <recommendedName>
        <fullName evidence="1">Tyrosine-protein kinase ephrin type A/B receptor-like domain-containing protein</fullName>
    </recommendedName>
</protein>
<evidence type="ECO:0000313" key="2">
    <source>
        <dbReference type="EMBL" id="MBM3225279.1"/>
    </source>
</evidence>
<sequence>MANRFIRLPEGGFRNTELTDVMLVYTPADVKVCTEDVLLCSFDYFAGYNTNIKYTSDSGDITFAPYAVMPMNPLGPSSPSFSPNGRYVDPVINTSAHEMFENITDPIGFGWLSIEQSSAGAGQIGNLCRYLFGPIDPVTGANMVLNGNPYLVQYMFSNAQAGCTNAFHGQFINFAKPPDVPYGSPPFTVEADATSELPVTFTAEGACSVTSAGLVTLTTTGECTITASQAGNQSSGGFYEAATPVTQSFDVTPGTQCAAGSYSTTGFAPCTPAPAGSYAAGTGNTSASLCPAGTYQPNSGQTSCIPASPGHFVASVGQTTHTSCPVGSYQPNSGQISCLAASPGHFVAFTGQTAQTSCALGSYQPYGGASSCLLASPGHFVASVGQTTHTSCPVGSYQPNSGETSCIAASPGHFVALIEQVAQTSCAPGSYQPDSGASSCISASPGYFVADAGATAQVQCPPGTTSPAGATACNLILFTFTGFFAPVDNPPLVNTMKAGSAVPVKFSLGGNRGLAIFAAGYPKSQPIACDSGSPTDSIEETVTAGGSSLTYDATTDQYKYVWKTDKAWKGCRQLLLQFTDGTTKTALFQFQ</sequence>
<dbReference type="SMART" id="SM01411">
    <property type="entry name" value="Ephrin_rec_like"/>
    <property type="match status" value="4"/>
</dbReference>
<comment type="caution">
    <text evidence="2">The sequence shown here is derived from an EMBL/GenBank/DDBJ whole genome shotgun (WGS) entry which is preliminary data.</text>
</comment>
<dbReference type="Proteomes" id="UP000712673">
    <property type="component" value="Unassembled WGS sequence"/>
</dbReference>
<dbReference type="NCBIfam" id="NF038114">
    <property type="entry name" value="rightmost"/>
    <property type="match status" value="1"/>
</dbReference>
<dbReference type="PANTHER" id="PTHR46967">
    <property type="entry name" value="INSULIN-LIKE GROWTH FACTOR BINDING PROTEIN,N-TERMINAL"/>
    <property type="match status" value="1"/>
</dbReference>
<dbReference type="AlphaFoldDB" id="A0A937W4I1"/>
<dbReference type="PANTHER" id="PTHR46967:SF1">
    <property type="entry name" value="KERATIN-ASSOCIATED PROTEIN 16-1-LIKE"/>
    <property type="match status" value="1"/>
</dbReference>
<organism evidence="2 3">
    <name type="scientific">Tectimicrobiota bacterium</name>
    <dbReference type="NCBI Taxonomy" id="2528274"/>
    <lineage>
        <taxon>Bacteria</taxon>
        <taxon>Pseudomonadati</taxon>
        <taxon>Nitrospinota/Tectimicrobiota group</taxon>
        <taxon>Candidatus Tectimicrobiota</taxon>
    </lineage>
</organism>
<evidence type="ECO:0000313" key="3">
    <source>
        <dbReference type="Proteomes" id="UP000712673"/>
    </source>
</evidence>
<dbReference type="InterPro" id="IPR011641">
    <property type="entry name" value="Tyr-kin_ephrin_A/B_rcpt-like"/>
</dbReference>
<proteinExistence type="predicted"/>
<dbReference type="Pfam" id="PF07699">
    <property type="entry name" value="Ephrin_rec_like"/>
    <property type="match status" value="1"/>
</dbReference>